<dbReference type="EMBL" id="CAJJDO010000039">
    <property type="protein sequence ID" value="CAD8163070.1"/>
    <property type="molecule type" value="Genomic_DNA"/>
</dbReference>
<protein>
    <submittedName>
        <fullName evidence="2">Uncharacterized protein</fullName>
    </submittedName>
</protein>
<evidence type="ECO:0000313" key="2">
    <source>
        <dbReference type="EMBL" id="CAD8163070.1"/>
    </source>
</evidence>
<name>A0A8S1UE06_9CILI</name>
<proteinExistence type="predicted"/>
<feature type="coiled-coil region" evidence="1">
    <location>
        <begin position="19"/>
        <end position="56"/>
    </location>
</feature>
<evidence type="ECO:0000256" key="1">
    <source>
        <dbReference type="SAM" id="Coils"/>
    </source>
</evidence>
<evidence type="ECO:0000313" key="3">
    <source>
        <dbReference type="Proteomes" id="UP000689195"/>
    </source>
</evidence>
<gene>
    <name evidence="2" type="ORF">PPENT_87.1.T0390013</name>
</gene>
<dbReference type="Proteomes" id="UP000689195">
    <property type="component" value="Unassembled WGS sequence"/>
</dbReference>
<keyword evidence="1" id="KW-0175">Coiled coil</keyword>
<organism evidence="2 3">
    <name type="scientific">Paramecium pentaurelia</name>
    <dbReference type="NCBI Taxonomy" id="43138"/>
    <lineage>
        <taxon>Eukaryota</taxon>
        <taxon>Sar</taxon>
        <taxon>Alveolata</taxon>
        <taxon>Ciliophora</taxon>
        <taxon>Intramacronucleata</taxon>
        <taxon>Oligohymenophorea</taxon>
        <taxon>Peniculida</taxon>
        <taxon>Parameciidae</taxon>
        <taxon>Paramecium</taxon>
    </lineage>
</organism>
<reference evidence="2" key="1">
    <citation type="submission" date="2021-01" db="EMBL/GenBank/DDBJ databases">
        <authorList>
            <consortium name="Genoscope - CEA"/>
            <person name="William W."/>
        </authorList>
    </citation>
    <scope>NUCLEOTIDE SEQUENCE</scope>
</reference>
<keyword evidence="3" id="KW-1185">Reference proteome</keyword>
<accession>A0A8S1UE06</accession>
<sequence>MKQRLNKSSILEELENSRKEQLQEENKKILLIKERIRREQIAIQNKDNELRQIQEQLHKQIMSSKKHLCQPINFSSILLHQQQYDGNKIVREMERQNKKKSVPQIEFQKSNTYIKLLHEQQEEQLKLIAKRQQIKARKQVQSKYSEIVKEIYSRPVIKTFHEDPSDAFIFNSKSKPISLHEQSNKTSSEVSQLQQIDKYLIKKLEKILQVEEKLEEKKQPEIKIKVRHQQVQKLSPIPQPQCKKKDQAEGIHIHKKVQEIQPAQWRNIFDDSLISSQDRVQKTLDQIKLLNNEALKLEEETNTKINVEKEEKLNNLLINQIQARLALLDNFN</sequence>
<comment type="caution">
    <text evidence="2">The sequence shown here is derived from an EMBL/GenBank/DDBJ whole genome shotgun (WGS) entry which is preliminary data.</text>
</comment>
<dbReference type="AlphaFoldDB" id="A0A8S1UE06"/>
<dbReference type="OrthoDB" id="303504at2759"/>
<feature type="coiled-coil region" evidence="1">
    <location>
        <begin position="280"/>
        <end position="310"/>
    </location>
</feature>